<feature type="domain" description="Aminoglycoside phosphotransferase" evidence="2">
    <location>
        <begin position="128"/>
        <end position="288"/>
    </location>
</feature>
<comment type="caution">
    <text evidence="3">The sequence shown here is derived from an EMBL/GenBank/DDBJ whole genome shotgun (WGS) entry which is preliminary data.</text>
</comment>
<dbReference type="AlphaFoldDB" id="A0A7J6MI14"/>
<dbReference type="OrthoDB" id="191037at2759"/>
<keyword evidence="1" id="KW-0472">Membrane</keyword>
<keyword evidence="1" id="KW-1133">Transmembrane helix</keyword>
<dbReference type="Pfam" id="PF01636">
    <property type="entry name" value="APH"/>
    <property type="match status" value="1"/>
</dbReference>
<dbReference type="SUPFAM" id="SSF56112">
    <property type="entry name" value="Protein kinase-like (PK-like)"/>
    <property type="match status" value="1"/>
</dbReference>
<evidence type="ECO:0000313" key="3">
    <source>
        <dbReference type="EMBL" id="KAF4670850.1"/>
    </source>
</evidence>
<organism evidence="3 4">
    <name type="scientific">Perkinsus chesapeaki</name>
    <name type="common">Clam parasite</name>
    <name type="synonym">Perkinsus andrewsi</name>
    <dbReference type="NCBI Taxonomy" id="330153"/>
    <lineage>
        <taxon>Eukaryota</taxon>
        <taxon>Sar</taxon>
        <taxon>Alveolata</taxon>
        <taxon>Perkinsozoa</taxon>
        <taxon>Perkinsea</taxon>
        <taxon>Perkinsida</taxon>
        <taxon>Perkinsidae</taxon>
        <taxon>Perkinsus</taxon>
    </lineage>
</organism>
<evidence type="ECO:0000313" key="4">
    <source>
        <dbReference type="Proteomes" id="UP000591131"/>
    </source>
</evidence>
<gene>
    <name evidence="3" type="ORF">FOL47_001795</name>
</gene>
<dbReference type="Gene3D" id="3.90.1200.10">
    <property type="match status" value="1"/>
</dbReference>
<proteinExistence type="predicted"/>
<dbReference type="InterPro" id="IPR011009">
    <property type="entry name" value="Kinase-like_dom_sf"/>
</dbReference>
<evidence type="ECO:0000259" key="2">
    <source>
        <dbReference type="Pfam" id="PF01636"/>
    </source>
</evidence>
<dbReference type="Proteomes" id="UP000591131">
    <property type="component" value="Unassembled WGS sequence"/>
</dbReference>
<keyword evidence="4" id="KW-1185">Reference proteome</keyword>
<sequence length="388" mass="44632">MKSELSLLWRNLCNITQGGILWRVYVICVYLKASIAVSLHLLRSYGQRKGYFPLPPSPTVAALASIGMTHVTEEVLTGGYSCLTKRVYVERSEGDNKKGSGYEESLEHARASLLVYCLWKLRTCLFGKWDGLQGSGLIVIEDIKGEALVMDDTLTHVKRRLLIKEAMKNAARIHARYHWNRCFASTLWNDAKKAISKKASSDSWIDYLRSCPELMKFIDQFIEGSTWDAYEKFKKTFRHPLTLIHGDYRLSNQLWVEEENKLYTVDWAEASVGDGPADIAFYFFNYPHISERRQWEDEMVRIYWEELGEQGVDLSSYPLSMCREAYVRSGIDRGIQMVIGLVYCGVRKMSSLDDKFIEHLVEQVDAFVGDHKDEYEGPHILMSGRWAS</sequence>
<evidence type="ECO:0000256" key="1">
    <source>
        <dbReference type="SAM" id="Phobius"/>
    </source>
</evidence>
<keyword evidence="1" id="KW-0812">Transmembrane</keyword>
<reference evidence="3 4" key="1">
    <citation type="submission" date="2020-04" db="EMBL/GenBank/DDBJ databases">
        <title>Perkinsus chesapeaki whole genome sequence.</title>
        <authorList>
            <person name="Bogema D.R."/>
        </authorList>
    </citation>
    <scope>NUCLEOTIDE SEQUENCE [LARGE SCALE GENOMIC DNA]</scope>
    <source>
        <strain evidence="3">ATCC PRA-425</strain>
    </source>
</reference>
<accession>A0A7J6MI14</accession>
<dbReference type="InterPro" id="IPR002575">
    <property type="entry name" value="Aminoglycoside_PTrfase"/>
</dbReference>
<name>A0A7J6MI14_PERCH</name>
<feature type="transmembrane region" description="Helical" evidence="1">
    <location>
        <begin position="20"/>
        <end position="42"/>
    </location>
</feature>
<protein>
    <recommendedName>
        <fullName evidence="2">Aminoglycoside phosphotransferase domain-containing protein</fullName>
    </recommendedName>
</protein>
<dbReference type="EMBL" id="JAAPAO010000145">
    <property type="protein sequence ID" value="KAF4670850.1"/>
    <property type="molecule type" value="Genomic_DNA"/>
</dbReference>